<evidence type="ECO:0000256" key="10">
    <source>
        <dbReference type="RuleBase" id="RU361207"/>
    </source>
</evidence>
<gene>
    <name evidence="11" type="primary">malQ</name>
    <name evidence="11" type="ORF">AL504_28810</name>
</gene>
<evidence type="ECO:0000256" key="7">
    <source>
        <dbReference type="ARBA" id="ARBA00023277"/>
    </source>
</evidence>
<dbReference type="Proteomes" id="UP000060602">
    <property type="component" value="Chromosome"/>
</dbReference>
<reference evidence="12" key="1">
    <citation type="submission" date="2015-12" db="EMBL/GenBank/DDBJ databases">
        <title>FDA dAtabase for Regulatory Grade micrObial Sequences (FDA-ARGOS): Supporting development and validation of Infectious Disease Dx tests.</title>
        <authorList>
            <person name="Case J."/>
            <person name="Tallon L."/>
            <person name="Sadzewicz L."/>
            <person name="Sengamalay N."/>
            <person name="Ott S."/>
            <person name="Godinez A."/>
            <person name="Nagaraj S."/>
            <person name="Nadendla S."/>
            <person name="Sichtig H."/>
        </authorList>
    </citation>
    <scope>NUCLEOTIDE SEQUENCE [LARGE SCALE GENOMIC DNA]</scope>
    <source>
        <strain evidence="12">FDAARGOS_147</strain>
    </source>
</reference>
<dbReference type="RefSeq" id="WP_104021752.1">
    <property type="nucleotide sequence ID" value="NZ_CP014060.2"/>
</dbReference>
<dbReference type="PANTHER" id="PTHR32438:SF5">
    <property type="entry name" value="4-ALPHA-GLUCANOTRANSFERASE DPE1, CHLOROPLASTIC_AMYLOPLASTIC"/>
    <property type="match status" value="1"/>
</dbReference>
<dbReference type="Gene3D" id="3.20.20.80">
    <property type="entry name" value="Glycosidases"/>
    <property type="match status" value="1"/>
</dbReference>
<evidence type="ECO:0000256" key="3">
    <source>
        <dbReference type="ARBA" id="ARBA00012560"/>
    </source>
</evidence>
<protein>
    <recommendedName>
        <fullName evidence="4 10">4-alpha-glucanotransferase</fullName>
        <ecNumber evidence="3 10">2.4.1.25</ecNumber>
    </recommendedName>
    <alternativeName>
        <fullName evidence="8 10">Amylomaltase</fullName>
    </alternativeName>
    <alternativeName>
        <fullName evidence="9 10">Disproportionating enzyme</fullName>
    </alternativeName>
</protein>
<dbReference type="SUPFAM" id="SSF51445">
    <property type="entry name" value="(Trans)glycosidases"/>
    <property type="match status" value="1"/>
</dbReference>
<evidence type="ECO:0000256" key="8">
    <source>
        <dbReference type="ARBA" id="ARBA00031423"/>
    </source>
</evidence>
<accession>A0A2L0PU62</accession>
<evidence type="ECO:0000256" key="9">
    <source>
        <dbReference type="ARBA" id="ARBA00031501"/>
    </source>
</evidence>
<evidence type="ECO:0000256" key="4">
    <source>
        <dbReference type="ARBA" id="ARBA00020295"/>
    </source>
</evidence>
<organism evidence="11 12">
    <name type="scientific">Alcaligenes xylosoxydans xylosoxydans</name>
    <name type="common">Achromobacter xylosoxidans</name>
    <dbReference type="NCBI Taxonomy" id="85698"/>
    <lineage>
        <taxon>Bacteria</taxon>
        <taxon>Pseudomonadati</taxon>
        <taxon>Pseudomonadota</taxon>
        <taxon>Betaproteobacteria</taxon>
        <taxon>Burkholderiales</taxon>
        <taxon>Alcaligenaceae</taxon>
        <taxon>Achromobacter</taxon>
    </lineage>
</organism>
<dbReference type="EMBL" id="CP014060">
    <property type="protein sequence ID" value="AUZ18213.1"/>
    <property type="molecule type" value="Genomic_DNA"/>
</dbReference>
<dbReference type="InterPro" id="IPR003385">
    <property type="entry name" value="Glyco_hydro_77"/>
</dbReference>
<comment type="similarity">
    <text evidence="2 10">Belongs to the disproportionating enzyme family.</text>
</comment>
<dbReference type="AlphaFoldDB" id="A0A2L0PU62"/>
<evidence type="ECO:0000313" key="11">
    <source>
        <dbReference type="EMBL" id="AUZ18213.1"/>
    </source>
</evidence>
<dbReference type="NCBIfam" id="TIGR00217">
    <property type="entry name" value="malQ"/>
    <property type="match status" value="1"/>
</dbReference>
<keyword evidence="6 10" id="KW-0808">Transferase</keyword>
<dbReference type="EC" id="2.4.1.25" evidence="3 10"/>
<evidence type="ECO:0000256" key="1">
    <source>
        <dbReference type="ARBA" id="ARBA00000439"/>
    </source>
</evidence>
<dbReference type="InterPro" id="IPR017853">
    <property type="entry name" value="GH"/>
</dbReference>
<dbReference type="GO" id="GO:0004134">
    <property type="term" value="F:4-alpha-glucanotransferase activity"/>
    <property type="evidence" value="ECO:0007669"/>
    <property type="project" value="UniProtKB-EC"/>
</dbReference>
<name>A0A2L0PU62_ALCXX</name>
<keyword evidence="5 10" id="KW-0328">Glycosyltransferase</keyword>
<comment type="catalytic activity">
    <reaction evidence="1 10">
        <text>Transfers a segment of a (1-&gt;4)-alpha-D-glucan to a new position in an acceptor, which may be glucose or a (1-&gt;4)-alpha-D-glucan.</text>
        <dbReference type="EC" id="2.4.1.25"/>
    </reaction>
</comment>
<proteinExistence type="inferred from homology"/>
<sequence>MTAALSALAKAAGLAEHWTDARQQARVVAPETLRALLRAMDLPADSDADIRDSQQRLDGARGEARLPAMLVGIAGGRMKMPPACAGPYEISAAHARPLAGETATDAAGMPEIAVPPVPGYYTLTTRIGAALLAVAPASAPTPSQLLGQPRPRAWGLAAQVYSLRRGAEDPVHATHGYGDFGALRELAVSAGAAGADALAISPVHAMFAADPEQYSPYSPSSRLFLNTLYADPAAVLGDMPVRTALARMGPLAQQALQALDSQDLIDWPQAARARQRLLRELHQDFERLATPDQRHALQAFRAAGGQSLHDHALFEALHEHQGRMPGAPRAWSAWPAGLRNPRFAEARAFAQAQGAELDFHIFAQWLAAVSLSQAQQAARGAGMRVGLIADLAIGASPAGSHAWSHQADLVRQAGVGAPPDIHNPQGQAWGLTALSPQALRQSGYAAFIALLRAGLAQAGGLRIDHILGMARLWLIPAGAAAGEGAYLRYPLRTLLRLTALEAWRHQALVIGENLGTVPEGFDEALGDHGLLGMDVLWFMREPSGPGAAAAFLAPDAWPPAAAAMTTTHDLPTLTGWWRGRDLDWRAGLGLLGADESEADLRAQRDADRERLWQAVRGHAQLPDAPAPAQAPCASLLAFVAATPCPLALVPLEDAIGAVDQPNLPGADSRHPNWRQRLPLAAADCLAAPAVRERLAPLQSLRGRKP</sequence>
<evidence type="ECO:0000256" key="2">
    <source>
        <dbReference type="ARBA" id="ARBA00005684"/>
    </source>
</evidence>
<evidence type="ECO:0000313" key="12">
    <source>
        <dbReference type="Proteomes" id="UP000060602"/>
    </source>
</evidence>
<keyword evidence="7 10" id="KW-0119">Carbohydrate metabolism</keyword>
<dbReference type="Pfam" id="PF02446">
    <property type="entry name" value="Glyco_hydro_77"/>
    <property type="match status" value="1"/>
</dbReference>
<evidence type="ECO:0000256" key="5">
    <source>
        <dbReference type="ARBA" id="ARBA00022676"/>
    </source>
</evidence>
<dbReference type="PANTHER" id="PTHR32438">
    <property type="entry name" value="4-ALPHA-GLUCANOTRANSFERASE DPE1, CHLOROPLASTIC/AMYLOPLASTIC"/>
    <property type="match status" value="1"/>
</dbReference>
<evidence type="ECO:0000256" key="6">
    <source>
        <dbReference type="ARBA" id="ARBA00022679"/>
    </source>
</evidence>
<dbReference type="GO" id="GO:0005975">
    <property type="term" value="P:carbohydrate metabolic process"/>
    <property type="evidence" value="ECO:0007669"/>
    <property type="project" value="InterPro"/>
</dbReference>